<evidence type="ECO:0000256" key="1">
    <source>
        <dbReference type="SAM" id="MobiDB-lite"/>
    </source>
</evidence>
<dbReference type="Gene3D" id="1.20.1280.50">
    <property type="match status" value="1"/>
</dbReference>
<dbReference type="SMART" id="SM00256">
    <property type="entry name" value="FBOX"/>
    <property type="match status" value="1"/>
</dbReference>
<gene>
    <name evidence="4" type="ORF">JXQ802_LOCUS33836</name>
    <name evidence="3" type="ORF">PYM288_LOCUS22052</name>
</gene>
<dbReference type="Pfam" id="PF07173">
    <property type="entry name" value="GRDP-like"/>
    <property type="match status" value="2"/>
</dbReference>
<keyword evidence="5" id="KW-1185">Reference proteome</keyword>
<accession>A0A815JP68</accession>
<evidence type="ECO:0000313" key="5">
    <source>
        <dbReference type="Proteomes" id="UP000663870"/>
    </source>
</evidence>
<evidence type="ECO:0000259" key="2">
    <source>
        <dbReference type="PROSITE" id="PS50181"/>
    </source>
</evidence>
<dbReference type="InterPro" id="IPR009836">
    <property type="entry name" value="GRDP-like"/>
</dbReference>
<proteinExistence type="predicted"/>
<dbReference type="AlphaFoldDB" id="A0A815JP68"/>
<dbReference type="Pfam" id="PF12937">
    <property type="entry name" value="F-box-like"/>
    <property type="match status" value="1"/>
</dbReference>
<feature type="region of interest" description="Disordered" evidence="1">
    <location>
        <begin position="20"/>
        <end position="43"/>
    </location>
</feature>
<dbReference type="InterPro" id="IPR036047">
    <property type="entry name" value="F-box-like_dom_sf"/>
</dbReference>
<dbReference type="InterPro" id="IPR001810">
    <property type="entry name" value="F-box_dom"/>
</dbReference>
<dbReference type="PROSITE" id="PS50181">
    <property type="entry name" value="FBOX"/>
    <property type="match status" value="1"/>
</dbReference>
<feature type="domain" description="F-box" evidence="2">
    <location>
        <begin position="67"/>
        <end position="113"/>
    </location>
</feature>
<dbReference type="EMBL" id="CAJNOH010000917">
    <property type="protein sequence ID" value="CAF1147653.1"/>
    <property type="molecule type" value="Genomic_DNA"/>
</dbReference>
<dbReference type="SUPFAM" id="SSF81383">
    <property type="entry name" value="F-box domain"/>
    <property type="match status" value="1"/>
</dbReference>
<protein>
    <recommendedName>
        <fullName evidence="2">F-box domain-containing protein</fullName>
    </recommendedName>
</protein>
<evidence type="ECO:0000313" key="3">
    <source>
        <dbReference type="EMBL" id="CAF1147653.1"/>
    </source>
</evidence>
<dbReference type="PANTHER" id="PTHR34365">
    <property type="entry name" value="ENOLASE (DUF1399)"/>
    <property type="match status" value="1"/>
</dbReference>
<sequence length="512" mass="60818">MLKRLASLLRNYRQNVSEIDHQLSSTDSEDDDEIGSSTTIEETRRSPPIITWKLVQPVSQIQHALSDSPFANLPIEILIQIFRLLSVHDLGNISLVCCYFKVIADQDDIWRSKCNPLNEIQSKSFKQIYMNWIYGKYLRSRELKKLNDEYREPKRHISHLLNTCRCSSEYFFRAKDKAHVLSIPGFVQHPNSSLDMTIELSVDIDRTVIALIALLEKTSGLITNWWRPTIVEQMIMRYYRFMKLKASYPNERLVPTLDIEIVWQTHLLRPEMYRGDCLRLFHRVIDHSLLIDNIEENLKEQAFVNTCRLYEERFGEPYCPLPVNKEEDEARSTYRYSLLNYIECPIPAYSYWDDTWFRFTDELPNNYENPFSFVVEDIILDSHWFELYRTDMYGVGLKIIAYNPQEQQIAFRSAMKKLRKSYERFLYIAAKYSTMNGYDFIHPTYAIDIAWHSHMQEPLKYADDCNRLIGFVMNHVPWLSTKTTDQIIESYEKINEIWKTEFDRDMKTDHLG</sequence>
<dbReference type="EMBL" id="CAJNOL010001571">
    <property type="protein sequence ID" value="CAF1383999.1"/>
    <property type="molecule type" value="Genomic_DNA"/>
</dbReference>
<reference evidence="4" key="1">
    <citation type="submission" date="2021-02" db="EMBL/GenBank/DDBJ databases">
        <authorList>
            <person name="Nowell W R."/>
        </authorList>
    </citation>
    <scope>NUCLEOTIDE SEQUENCE</scope>
</reference>
<dbReference type="Proteomes" id="UP000663854">
    <property type="component" value="Unassembled WGS sequence"/>
</dbReference>
<dbReference type="PANTHER" id="PTHR34365:SF7">
    <property type="entry name" value="GLYCINE-RICH DOMAIN-CONTAINING PROTEIN 1"/>
    <property type="match status" value="1"/>
</dbReference>
<evidence type="ECO:0000313" key="4">
    <source>
        <dbReference type="EMBL" id="CAF1383999.1"/>
    </source>
</evidence>
<dbReference type="Proteomes" id="UP000663870">
    <property type="component" value="Unassembled WGS sequence"/>
</dbReference>
<name>A0A815JP68_9BILA</name>
<comment type="caution">
    <text evidence="4">The sequence shown here is derived from an EMBL/GenBank/DDBJ whole genome shotgun (WGS) entry which is preliminary data.</text>
</comment>
<organism evidence="4 5">
    <name type="scientific">Rotaria sordida</name>
    <dbReference type="NCBI Taxonomy" id="392033"/>
    <lineage>
        <taxon>Eukaryota</taxon>
        <taxon>Metazoa</taxon>
        <taxon>Spiralia</taxon>
        <taxon>Gnathifera</taxon>
        <taxon>Rotifera</taxon>
        <taxon>Eurotatoria</taxon>
        <taxon>Bdelloidea</taxon>
        <taxon>Philodinida</taxon>
        <taxon>Philodinidae</taxon>
        <taxon>Rotaria</taxon>
    </lineage>
</organism>